<evidence type="ECO:0000259" key="5">
    <source>
        <dbReference type="PROSITE" id="PS50977"/>
    </source>
</evidence>
<name>A0A1A8TKP1_9GAMM</name>
<organism evidence="6 7">
    <name type="scientific">Marinomonas aquimarina</name>
    <dbReference type="NCBI Taxonomy" id="295068"/>
    <lineage>
        <taxon>Bacteria</taxon>
        <taxon>Pseudomonadati</taxon>
        <taxon>Pseudomonadota</taxon>
        <taxon>Gammaproteobacteria</taxon>
        <taxon>Oceanospirillales</taxon>
        <taxon>Oceanospirillaceae</taxon>
        <taxon>Marinomonas</taxon>
    </lineage>
</organism>
<dbReference type="PROSITE" id="PS50977">
    <property type="entry name" value="HTH_TETR_2"/>
    <property type="match status" value="1"/>
</dbReference>
<dbReference type="PANTHER" id="PTHR47506:SF1">
    <property type="entry name" value="HTH-TYPE TRANSCRIPTIONAL REGULATOR YJDC"/>
    <property type="match status" value="1"/>
</dbReference>
<dbReference type="PRINTS" id="PR00455">
    <property type="entry name" value="HTHTETR"/>
</dbReference>
<evidence type="ECO:0000256" key="4">
    <source>
        <dbReference type="PROSITE-ProRule" id="PRU00335"/>
    </source>
</evidence>
<evidence type="ECO:0000313" key="7">
    <source>
        <dbReference type="Proteomes" id="UP000092627"/>
    </source>
</evidence>
<keyword evidence="3" id="KW-0804">Transcription</keyword>
<evidence type="ECO:0000313" key="6">
    <source>
        <dbReference type="EMBL" id="SBS34420.1"/>
    </source>
</evidence>
<evidence type="ECO:0000256" key="3">
    <source>
        <dbReference type="ARBA" id="ARBA00023163"/>
    </source>
</evidence>
<evidence type="ECO:0000256" key="2">
    <source>
        <dbReference type="ARBA" id="ARBA00023125"/>
    </source>
</evidence>
<dbReference type="InterPro" id="IPR001647">
    <property type="entry name" value="HTH_TetR"/>
</dbReference>
<proteinExistence type="predicted"/>
<evidence type="ECO:0000256" key="1">
    <source>
        <dbReference type="ARBA" id="ARBA00023015"/>
    </source>
</evidence>
<keyword evidence="7" id="KW-1185">Reference proteome</keyword>
<sequence length="194" mass="21971">MNNIMDKKEQLVATAFNLFYKYGIHAVGINRVLEESGIAKKTLYNHFSSKEDLIAATVEYCDQQYFSWLDLRLHEATPGRDALYAMLDAFDDLFQGLDQSKPLFLGCYFINVSAEFSNPDHDIHKLCARNKEAMLRWITHHTSLVITSRESIVQISETIAMLLEGAIIQAHVLGDLHAARKAKAVVKLLLDKSN</sequence>
<dbReference type="STRING" id="295068.MAQ5080_02867"/>
<dbReference type="EMBL" id="FLOC01000018">
    <property type="protein sequence ID" value="SBS34420.1"/>
    <property type="molecule type" value="Genomic_DNA"/>
</dbReference>
<protein>
    <submittedName>
        <fullName evidence="6">Putative HTH-type transcriptional regulator YxaF</fullName>
    </submittedName>
</protein>
<keyword evidence="1" id="KW-0805">Transcription regulation</keyword>
<dbReference type="OrthoDB" id="116240at2"/>
<dbReference type="Proteomes" id="UP000092627">
    <property type="component" value="Unassembled WGS sequence"/>
</dbReference>
<dbReference type="Pfam" id="PF00440">
    <property type="entry name" value="TetR_N"/>
    <property type="match status" value="1"/>
</dbReference>
<dbReference type="Gene3D" id="1.10.357.10">
    <property type="entry name" value="Tetracycline Repressor, domain 2"/>
    <property type="match status" value="1"/>
</dbReference>
<dbReference type="SUPFAM" id="SSF46689">
    <property type="entry name" value="Homeodomain-like"/>
    <property type="match status" value="1"/>
</dbReference>
<feature type="DNA-binding region" description="H-T-H motif" evidence="4">
    <location>
        <begin position="28"/>
        <end position="47"/>
    </location>
</feature>
<dbReference type="SUPFAM" id="SSF48498">
    <property type="entry name" value="Tetracyclin repressor-like, C-terminal domain"/>
    <property type="match status" value="1"/>
</dbReference>
<dbReference type="PANTHER" id="PTHR47506">
    <property type="entry name" value="TRANSCRIPTIONAL REGULATORY PROTEIN"/>
    <property type="match status" value="1"/>
</dbReference>
<accession>A0A1A8TKP1</accession>
<reference evidence="6 7" key="1">
    <citation type="submission" date="2016-06" db="EMBL/GenBank/DDBJ databases">
        <authorList>
            <person name="Kjaerup R.B."/>
            <person name="Dalgaard T.S."/>
            <person name="Juul-Madsen H.R."/>
        </authorList>
    </citation>
    <scope>NUCLEOTIDE SEQUENCE [LARGE SCALE GENOMIC DNA]</scope>
    <source>
        <strain evidence="6 7">CECT 5080</strain>
    </source>
</reference>
<dbReference type="AlphaFoldDB" id="A0A1A8TKP1"/>
<gene>
    <name evidence="6" type="primary">yxaF_2</name>
    <name evidence="6" type="ORF">MAQ5080_02867</name>
</gene>
<keyword evidence="2 4" id="KW-0238">DNA-binding</keyword>
<dbReference type="InterPro" id="IPR009057">
    <property type="entry name" value="Homeodomain-like_sf"/>
</dbReference>
<feature type="domain" description="HTH tetR-type" evidence="5">
    <location>
        <begin position="5"/>
        <end position="65"/>
    </location>
</feature>
<dbReference type="InterPro" id="IPR036271">
    <property type="entry name" value="Tet_transcr_reg_TetR-rel_C_sf"/>
</dbReference>
<dbReference type="GO" id="GO:0003677">
    <property type="term" value="F:DNA binding"/>
    <property type="evidence" value="ECO:0007669"/>
    <property type="project" value="UniProtKB-UniRule"/>
</dbReference>